<accession>A0A7C5VGB0</accession>
<evidence type="ECO:0000313" key="5">
    <source>
        <dbReference type="EMBL" id="HHM67810.1"/>
    </source>
</evidence>
<dbReference type="PROSITE" id="PS01117">
    <property type="entry name" value="HTH_MARR_1"/>
    <property type="match status" value="1"/>
</dbReference>
<dbReference type="PROSITE" id="PS50995">
    <property type="entry name" value="HTH_MARR_2"/>
    <property type="match status" value="1"/>
</dbReference>
<evidence type="ECO:0000259" key="4">
    <source>
        <dbReference type="PROSITE" id="PS50995"/>
    </source>
</evidence>
<dbReference type="GO" id="GO:0003677">
    <property type="term" value="F:DNA binding"/>
    <property type="evidence" value="ECO:0007669"/>
    <property type="project" value="UniProtKB-KW"/>
</dbReference>
<dbReference type="InterPro" id="IPR023187">
    <property type="entry name" value="Tscrpt_reg_MarR-type_CS"/>
</dbReference>
<dbReference type="EMBL" id="DRXE01000143">
    <property type="protein sequence ID" value="HHM67810.1"/>
    <property type="molecule type" value="Genomic_DNA"/>
</dbReference>
<organism evidence="5">
    <name type="scientific">Thermus caliditerrae</name>
    <dbReference type="NCBI Taxonomy" id="1330700"/>
    <lineage>
        <taxon>Bacteria</taxon>
        <taxon>Thermotogati</taxon>
        <taxon>Deinococcota</taxon>
        <taxon>Deinococci</taxon>
        <taxon>Thermales</taxon>
        <taxon>Thermaceae</taxon>
        <taxon>Thermus</taxon>
    </lineage>
</organism>
<sequence>MRLEEKVHLQDTGKVEAVDATRLWLRLLTEVVLIEKELSVRLQKAFGISLARFDVLAQLYRQPSGMTLKELSERLLVTAGNVTRLTAQLEREGLLRREGHPKDRRSVLLRLTPEGKSRFADMARAHRAWLEELFSGLTESEREVLYRLMGKLRAHLRGLMREGRWKGSVNP</sequence>
<dbReference type="PANTHER" id="PTHR33164">
    <property type="entry name" value="TRANSCRIPTIONAL REGULATOR, MARR FAMILY"/>
    <property type="match status" value="1"/>
</dbReference>
<keyword evidence="3" id="KW-0804">Transcription</keyword>
<name>A0A7C5VGB0_9DEIN</name>
<dbReference type="Pfam" id="PF01047">
    <property type="entry name" value="MarR"/>
    <property type="match status" value="1"/>
</dbReference>
<evidence type="ECO:0000256" key="2">
    <source>
        <dbReference type="ARBA" id="ARBA00023125"/>
    </source>
</evidence>
<feature type="domain" description="HTH marR-type" evidence="4">
    <location>
        <begin position="1"/>
        <end position="154"/>
    </location>
</feature>
<dbReference type="PRINTS" id="PR00598">
    <property type="entry name" value="HTHMARR"/>
</dbReference>
<keyword evidence="2" id="KW-0238">DNA-binding</keyword>
<dbReference type="InterPro" id="IPR036390">
    <property type="entry name" value="WH_DNA-bd_sf"/>
</dbReference>
<dbReference type="SUPFAM" id="SSF46785">
    <property type="entry name" value="Winged helix' DNA-binding domain"/>
    <property type="match status" value="1"/>
</dbReference>
<protein>
    <submittedName>
        <fullName evidence="5">MarR family transcriptional regulator</fullName>
    </submittedName>
</protein>
<evidence type="ECO:0000256" key="1">
    <source>
        <dbReference type="ARBA" id="ARBA00023015"/>
    </source>
</evidence>
<evidence type="ECO:0000256" key="3">
    <source>
        <dbReference type="ARBA" id="ARBA00023163"/>
    </source>
</evidence>
<reference evidence="5" key="1">
    <citation type="journal article" date="2020" name="mSystems">
        <title>Genome- and Community-Level Interaction Insights into Carbon Utilization and Element Cycling Functions of Hydrothermarchaeota in Hydrothermal Sediment.</title>
        <authorList>
            <person name="Zhou Z."/>
            <person name="Liu Y."/>
            <person name="Xu W."/>
            <person name="Pan J."/>
            <person name="Luo Z.H."/>
            <person name="Li M."/>
        </authorList>
    </citation>
    <scope>NUCLEOTIDE SEQUENCE [LARGE SCALE GENOMIC DNA]</scope>
    <source>
        <strain evidence="5">SpSt-1071</strain>
    </source>
</reference>
<dbReference type="AlphaFoldDB" id="A0A7C5VGB0"/>
<dbReference type="GO" id="GO:0006950">
    <property type="term" value="P:response to stress"/>
    <property type="evidence" value="ECO:0007669"/>
    <property type="project" value="TreeGrafter"/>
</dbReference>
<dbReference type="InterPro" id="IPR036388">
    <property type="entry name" value="WH-like_DNA-bd_sf"/>
</dbReference>
<dbReference type="InterPro" id="IPR039422">
    <property type="entry name" value="MarR/SlyA-like"/>
</dbReference>
<dbReference type="GO" id="GO:0003700">
    <property type="term" value="F:DNA-binding transcription factor activity"/>
    <property type="evidence" value="ECO:0007669"/>
    <property type="project" value="InterPro"/>
</dbReference>
<dbReference type="SMART" id="SM00347">
    <property type="entry name" value="HTH_MARR"/>
    <property type="match status" value="1"/>
</dbReference>
<dbReference type="Gene3D" id="1.10.10.10">
    <property type="entry name" value="Winged helix-like DNA-binding domain superfamily/Winged helix DNA-binding domain"/>
    <property type="match status" value="1"/>
</dbReference>
<comment type="caution">
    <text evidence="5">The sequence shown here is derived from an EMBL/GenBank/DDBJ whole genome shotgun (WGS) entry which is preliminary data.</text>
</comment>
<keyword evidence="1" id="KW-0805">Transcription regulation</keyword>
<proteinExistence type="predicted"/>
<gene>
    <name evidence="5" type="ORF">ENM28_03690</name>
</gene>
<dbReference type="PANTHER" id="PTHR33164:SF43">
    <property type="entry name" value="HTH-TYPE TRANSCRIPTIONAL REPRESSOR YETL"/>
    <property type="match status" value="1"/>
</dbReference>
<dbReference type="InterPro" id="IPR000835">
    <property type="entry name" value="HTH_MarR-typ"/>
</dbReference>